<dbReference type="STRING" id="134849.SAMN05443668_102737"/>
<dbReference type="AlphaFoldDB" id="A0A1M7NN08"/>
<dbReference type="Pfam" id="PF00561">
    <property type="entry name" value="Abhydrolase_1"/>
    <property type="match status" value="1"/>
</dbReference>
<evidence type="ECO:0000313" key="7">
    <source>
        <dbReference type="Proteomes" id="UP000184440"/>
    </source>
</evidence>
<dbReference type="InterPro" id="IPR051601">
    <property type="entry name" value="Serine_prot/Carboxylest_S33"/>
</dbReference>
<evidence type="ECO:0000256" key="1">
    <source>
        <dbReference type="ARBA" id="ARBA00010088"/>
    </source>
</evidence>
<accession>A0A1M7NN08</accession>
<dbReference type="PANTHER" id="PTHR43248">
    <property type="entry name" value="2-SUCCINYL-6-HYDROXY-2,4-CYCLOHEXADIENE-1-CARBOXYLATE SYNTHASE"/>
    <property type="match status" value="1"/>
</dbReference>
<dbReference type="Proteomes" id="UP000184440">
    <property type="component" value="Unassembled WGS sequence"/>
</dbReference>
<gene>
    <name evidence="6" type="ORF">SAMN05443668_102737</name>
</gene>
<dbReference type="InterPro" id="IPR006311">
    <property type="entry name" value="TAT_signal"/>
</dbReference>
<keyword evidence="2 4" id="KW-0732">Signal</keyword>
<dbReference type="GO" id="GO:0016787">
    <property type="term" value="F:hydrolase activity"/>
    <property type="evidence" value="ECO:0007669"/>
    <property type="project" value="UniProtKB-KW"/>
</dbReference>
<organism evidence="6 7">
    <name type="scientific">Cryptosporangium aurantiacum</name>
    <dbReference type="NCBI Taxonomy" id="134849"/>
    <lineage>
        <taxon>Bacteria</taxon>
        <taxon>Bacillati</taxon>
        <taxon>Actinomycetota</taxon>
        <taxon>Actinomycetes</taxon>
        <taxon>Cryptosporangiales</taxon>
        <taxon>Cryptosporangiaceae</taxon>
        <taxon>Cryptosporangium</taxon>
    </lineage>
</organism>
<dbReference type="EMBL" id="FRCS01000002">
    <property type="protein sequence ID" value="SHN05338.1"/>
    <property type="molecule type" value="Genomic_DNA"/>
</dbReference>
<evidence type="ECO:0000256" key="4">
    <source>
        <dbReference type="SAM" id="SignalP"/>
    </source>
</evidence>
<dbReference type="PANTHER" id="PTHR43248:SF29">
    <property type="entry name" value="TRIPEPTIDYL AMINOPEPTIDASE"/>
    <property type="match status" value="1"/>
</dbReference>
<evidence type="ECO:0000256" key="3">
    <source>
        <dbReference type="ARBA" id="ARBA00022801"/>
    </source>
</evidence>
<reference evidence="6 7" key="1">
    <citation type="submission" date="2016-11" db="EMBL/GenBank/DDBJ databases">
        <authorList>
            <person name="Jaros S."/>
            <person name="Januszkiewicz K."/>
            <person name="Wedrychowicz H."/>
        </authorList>
    </citation>
    <scope>NUCLEOTIDE SEQUENCE [LARGE SCALE GENOMIC DNA]</scope>
    <source>
        <strain evidence="6 7">DSM 46144</strain>
    </source>
</reference>
<feature type="signal peptide" evidence="4">
    <location>
        <begin position="1"/>
        <end position="28"/>
    </location>
</feature>
<feature type="chain" id="PRO_5012568211" evidence="4">
    <location>
        <begin position="29"/>
        <end position="542"/>
    </location>
</feature>
<proteinExistence type="inferred from homology"/>
<keyword evidence="7" id="KW-1185">Reference proteome</keyword>
<sequence>MGRRSALAVAGIALAGLISPALVSPAAAAPQAPAAVGAQPAVAAPAPITWTACGTTSYPTLQCGKVSVPLDYNNPGGQKITLAVSRIPHTAATSQGALLVNPGGPGGSGLTLAGFVASNLPPAVAAQYDVIGFDPRGVGNSEPALNCLPGYFDPVRPDSVPKTQADMEANLKRVKSFAAACGAKYGSLLKYIDTISAVKDLDSIRLALGEKTINYFGYSYGTYLGAVYAKLFPKNVRRMVLDSVVDPTGVWYENNLDQDYAFNARHEAFAAWVAKYDATYHLGTTQDAVLKQWYATRAALKAKPAGGKVGPSEFEDTYIPGGYFNGYWPYLADALAAYVNQKDEQALVDVYDAFAAIDEGGENGYSVYASVQCRDAHWPKKWSTWVSDNWRVHKKAPFMTWNNAWYNAPCAFWPVKSLSPIDVSNSKVESVLIFQATDDAATPYPGAEVVRRKIKNSRLVVEAEGGNHGITLSGNTCLDQYLADYLATGARPDGPGLVDATCAALPDPEPLAPTAEAGTTAKSAAKAGRGTLHEYVSARPIE</sequence>
<evidence type="ECO:0000259" key="5">
    <source>
        <dbReference type="Pfam" id="PF00561"/>
    </source>
</evidence>
<evidence type="ECO:0000256" key="2">
    <source>
        <dbReference type="ARBA" id="ARBA00022729"/>
    </source>
</evidence>
<evidence type="ECO:0000313" key="6">
    <source>
        <dbReference type="EMBL" id="SHN05338.1"/>
    </source>
</evidence>
<name>A0A1M7NN08_9ACTN</name>
<dbReference type="OrthoDB" id="4498590at2"/>
<dbReference type="PROSITE" id="PS51318">
    <property type="entry name" value="TAT"/>
    <property type="match status" value="1"/>
</dbReference>
<dbReference type="RefSeq" id="WP_073254869.1">
    <property type="nucleotide sequence ID" value="NZ_FRCS01000002.1"/>
</dbReference>
<dbReference type="SUPFAM" id="SSF53474">
    <property type="entry name" value="alpha/beta-Hydrolases"/>
    <property type="match status" value="1"/>
</dbReference>
<keyword evidence="3 6" id="KW-0378">Hydrolase</keyword>
<dbReference type="InterPro" id="IPR000073">
    <property type="entry name" value="AB_hydrolase_1"/>
</dbReference>
<dbReference type="InterPro" id="IPR029058">
    <property type="entry name" value="AB_hydrolase_fold"/>
</dbReference>
<protein>
    <submittedName>
        <fullName evidence="6">Alpha/beta hydrolase fold</fullName>
    </submittedName>
</protein>
<feature type="domain" description="AB hydrolase-1" evidence="5">
    <location>
        <begin position="97"/>
        <end position="466"/>
    </location>
</feature>
<comment type="similarity">
    <text evidence="1">Belongs to the peptidase S33 family.</text>
</comment>
<dbReference type="Gene3D" id="3.40.50.1820">
    <property type="entry name" value="alpha/beta hydrolase"/>
    <property type="match status" value="1"/>
</dbReference>